<keyword evidence="2" id="KW-0805">Transcription regulation</keyword>
<sequence length="219" mass="23419">MTIGLTPSLTLLIGTDLQLAYGEHAPGAQLRVWEEPSFRLAAAVENGELDVALAYDIAARPGLVLTPVMEEEMLFACRPDIAPDRSTVDLEYVLSCNLALGSAQDIGRRVLARAVGKTPQDLAVRYELQSIAGIRDLLLRGNAVSVLPYGSIAHEVRAGRLAGLRIDGAPLKSTLYVVTRAAKEGPAPWADPLFAWLTEQAIAMAADRQPALVARLPSA</sequence>
<dbReference type="Pfam" id="PF03466">
    <property type="entry name" value="LysR_substrate"/>
    <property type="match status" value="1"/>
</dbReference>
<accession>A0A1W6ZIP7</accession>
<proteinExistence type="inferred from homology"/>
<reference evidence="5 6" key="1">
    <citation type="submission" date="2017-05" db="EMBL/GenBank/DDBJ databases">
        <title>Complete and WGS of Bordetella genogroups.</title>
        <authorList>
            <person name="Spilker T."/>
            <person name="LiPuma J."/>
        </authorList>
    </citation>
    <scope>NUCLEOTIDE SEQUENCE [LARGE SCALE GENOMIC DNA]</scope>
    <source>
        <strain evidence="5 6">AU7206</strain>
    </source>
</reference>
<dbReference type="Gene3D" id="3.40.190.290">
    <property type="match status" value="1"/>
</dbReference>
<keyword evidence="6" id="KW-1185">Reference proteome</keyword>
<gene>
    <name evidence="5" type="ORF">CAL15_04745</name>
</gene>
<dbReference type="SUPFAM" id="SSF53850">
    <property type="entry name" value="Periplasmic binding protein-like II"/>
    <property type="match status" value="1"/>
</dbReference>
<dbReference type="KEGG" id="bgm:CAL15_04745"/>
<evidence type="ECO:0000313" key="5">
    <source>
        <dbReference type="EMBL" id="ARP97288.1"/>
    </source>
</evidence>
<dbReference type="Proteomes" id="UP000194161">
    <property type="component" value="Chromosome"/>
</dbReference>
<evidence type="ECO:0000256" key="3">
    <source>
        <dbReference type="ARBA" id="ARBA00023163"/>
    </source>
</evidence>
<evidence type="ECO:0000313" key="6">
    <source>
        <dbReference type="Proteomes" id="UP000194161"/>
    </source>
</evidence>
<evidence type="ECO:0000256" key="2">
    <source>
        <dbReference type="ARBA" id="ARBA00023015"/>
    </source>
</evidence>
<comment type="similarity">
    <text evidence="1">Belongs to the LysR transcriptional regulatory family.</text>
</comment>
<dbReference type="EMBL" id="CP021111">
    <property type="protein sequence ID" value="ARP97288.1"/>
    <property type="molecule type" value="Genomic_DNA"/>
</dbReference>
<name>A0A1W6ZIP7_9BORD</name>
<dbReference type="PANTHER" id="PTHR30126:SF39">
    <property type="entry name" value="HTH-TYPE TRANSCRIPTIONAL REGULATOR CYSL"/>
    <property type="match status" value="1"/>
</dbReference>
<dbReference type="GO" id="GO:0006355">
    <property type="term" value="P:regulation of DNA-templated transcription"/>
    <property type="evidence" value="ECO:0007669"/>
    <property type="project" value="TreeGrafter"/>
</dbReference>
<dbReference type="AlphaFoldDB" id="A0A1W6ZIP7"/>
<dbReference type="InterPro" id="IPR005119">
    <property type="entry name" value="LysR_subst-bd"/>
</dbReference>
<evidence type="ECO:0000256" key="1">
    <source>
        <dbReference type="ARBA" id="ARBA00009437"/>
    </source>
</evidence>
<protein>
    <recommendedName>
        <fullName evidence="4">LysR substrate-binding domain-containing protein</fullName>
    </recommendedName>
</protein>
<dbReference type="GO" id="GO:0000976">
    <property type="term" value="F:transcription cis-regulatory region binding"/>
    <property type="evidence" value="ECO:0007669"/>
    <property type="project" value="TreeGrafter"/>
</dbReference>
<dbReference type="STRING" id="463040.CAL15_04745"/>
<organism evidence="5 6">
    <name type="scientific">Bordetella genomosp. 13</name>
    <dbReference type="NCBI Taxonomy" id="463040"/>
    <lineage>
        <taxon>Bacteria</taxon>
        <taxon>Pseudomonadati</taxon>
        <taxon>Pseudomonadota</taxon>
        <taxon>Betaproteobacteria</taxon>
        <taxon>Burkholderiales</taxon>
        <taxon>Alcaligenaceae</taxon>
        <taxon>Bordetella</taxon>
    </lineage>
</organism>
<dbReference type="PANTHER" id="PTHR30126">
    <property type="entry name" value="HTH-TYPE TRANSCRIPTIONAL REGULATOR"/>
    <property type="match status" value="1"/>
</dbReference>
<keyword evidence="3" id="KW-0804">Transcription</keyword>
<feature type="domain" description="LysR substrate-binding" evidence="4">
    <location>
        <begin position="2"/>
        <end position="187"/>
    </location>
</feature>
<evidence type="ECO:0000259" key="4">
    <source>
        <dbReference type="Pfam" id="PF03466"/>
    </source>
</evidence>